<dbReference type="Gene3D" id="2.60.120.260">
    <property type="entry name" value="Galactose-binding domain-like"/>
    <property type="match status" value="1"/>
</dbReference>
<organism evidence="2 3">
    <name type="scientific">Chitinophaga ginsengisegetis</name>
    <dbReference type="NCBI Taxonomy" id="393003"/>
    <lineage>
        <taxon>Bacteria</taxon>
        <taxon>Pseudomonadati</taxon>
        <taxon>Bacteroidota</taxon>
        <taxon>Chitinophagia</taxon>
        <taxon>Chitinophagales</taxon>
        <taxon>Chitinophagaceae</taxon>
        <taxon>Chitinophaga</taxon>
    </lineage>
</organism>
<dbReference type="RefSeq" id="WP_079472806.1">
    <property type="nucleotide sequence ID" value="NZ_FUZZ01000005.1"/>
</dbReference>
<keyword evidence="1" id="KW-0732">Signal</keyword>
<protein>
    <recommendedName>
        <fullName evidence="4">F5/8 type C domain-containing protein</fullName>
    </recommendedName>
</protein>
<proteinExistence type="predicted"/>
<evidence type="ECO:0000313" key="2">
    <source>
        <dbReference type="EMBL" id="SKD09656.1"/>
    </source>
</evidence>
<feature type="chain" id="PRO_5012752813" description="F5/8 type C domain-containing protein" evidence="1">
    <location>
        <begin position="22"/>
        <end position="682"/>
    </location>
</feature>
<dbReference type="Proteomes" id="UP000190166">
    <property type="component" value="Unassembled WGS sequence"/>
</dbReference>
<sequence length="682" mass="74768">MVRSVFFLFCMILAIQFPAVSQQAISRWQCKVTPAPNYSLTKDQSQVSSLSDGKYTTGNSFWKDPGTLGWQNTGKITIDITLPQPVPVTGINLNTVTGQKAQVTLPLSVLAFVSNDQQNWSFAGDMMGQSSVKDEYYRIVPLSLRNIGITGKYIRLIVVPNGSYFFTDEIQVFTGKQAAGKKSMMVASSAMEGFVKEQRTATINKRFSAEGAGGDAPVAKSMAPAGGSGVTLTPLASGLAGSGQTAGGDIAIQTLPGVSEYAAFSLINNTAAATGVKVAFTASTPAVRYQVYWAKPVKSRDFKVVPDALMEIKSGETMNLAKNESGLLLVKAVATQSGAGKLTLSAGNTSRTLTVTAGNGALSAYRQYKPDVNVWPYFNDTFFKGREESARQDLLAHYVNTFVFHPGILLPNIELAKNEKLRNNLSYVKGFQNVLLFLDFSGKKDDFLSDTWKQSFLTWYDAMVAALQQQGIAASNIYLYPFDEIKPAQLPVYRQFATWVKSVRKNAKLFATVSNATVLNGLSGQVDIFQLYDNGNVLRAYRQQRLSAQQVWLYDTKKPTKSLSPYGYYRLMAWKAYADDVTGIGFWQYADAGHEAGATSLWDDFDGKSADFAVVYDNGSQVISSRRWEAFKMGVEDYMLLNAYAKKYGKAAAMKICNRVLGDADNPQTGDQARTQLIKELE</sequence>
<dbReference type="AlphaFoldDB" id="A0A1T5PAE4"/>
<dbReference type="EMBL" id="FUZZ01000005">
    <property type="protein sequence ID" value="SKD09656.1"/>
    <property type="molecule type" value="Genomic_DNA"/>
</dbReference>
<reference evidence="2 3" key="1">
    <citation type="submission" date="2017-02" db="EMBL/GenBank/DDBJ databases">
        <authorList>
            <person name="Peterson S.W."/>
        </authorList>
    </citation>
    <scope>NUCLEOTIDE SEQUENCE [LARGE SCALE GENOMIC DNA]</scope>
    <source>
        <strain evidence="2 3">DSM 18108</strain>
    </source>
</reference>
<evidence type="ECO:0000313" key="3">
    <source>
        <dbReference type="Proteomes" id="UP000190166"/>
    </source>
</evidence>
<name>A0A1T5PAE4_9BACT</name>
<feature type="signal peptide" evidence="1">
    <location>
        <begin position="1"/>
        <end position="21"/>
    </location>
</feature>
<evidence type="ECO:0008006" key="4">
    <source>
        <dbReference type="Google" id="ProtNLM"/>
    </source>
</evidence>
<keyword evidence="3" id="KW-1185">Reference proteome</keyword>
<gene>
    <name evidence="2" type="ORF">SAMN05660461_5545</name>
</gene>
<evidence type="ECO:0000256" key="1">
    <source>
        <dbReference type="SAM" id="SignalP"/>
    </source>
</evidence>
<dbReference type="STRING" id="393003.SAMN05660461_5545"/>
<accession>A0A1T5PAE4</accession>